<protein>
    <recommendedName>
        <fullName evidence="1">RAP domain-containing protein</fullName>
    </recommendedName>
</protein>
<gene>
    <name evidence="2" type="ORF">PPRIM_AZ9-3.1.T0130233</name>
</gene>
<evidence type="ECO:0000313" key="3">
    <source>
        <dbReference type="Proteomes" id="UP000688137"/>
    </source>
</evidence>
<reference evidence="2" key="1">
    <citation type="submission" date="2021-01" db="EMBL/GenBank/DDBJ databases">
        <authorList>
            <consortium name="Genoscope - CEA"/>
            <person name="William W."/>
        </authorList>
    </citation>
    <scope>NUCLEOTIDE SEQUENCE</scope>
</reference>
<sequence>MNNPVFNAAKIALSKQMKIADSIELYRYFLKFPSLCSIDQLKQDTHQEILQKLIFLGGFHERRNCGIIIKDMVTNCLRQFKNFEPDLDIPNLVQLFLTLSNVLLYDEKLINFILNQLKNKQDQIQIKQLQSISHCLYKLGIKDQFWPDLMHQKVVNYTQVFGIQDLVQHIHIVSNQVLLNDFQEEKLIQLLELLQQKFVNQKKHIFLSKFQFQYTQLMFNLYPELIKQNYDHPQCDQNNKYKIFFDYFCKDYQICRMLLDRKDSNITIDYFENDNFPNLIRTKDDLIEKKKTSFEQNIEQLLKRLNLQYQYQHKLSIYDIDFFVENKFLINCNGPTHFVQDLNKKVIRKSPNCLMQQRHLKQLDNYQIIDIDFHIWDKYDTTDKYTREFKKLLNLM</sequence>
<dbReference type="AlphaFoldDB" id="A0A8S1K1I2"/>
<accession>A0A8S1K1I2</accession>
<evidence type="ECO:0000259" key="1">
    <source>
        <dbReference type="PROSITE" id="PS51286"/>
    </source>
</evidence>
<dbReference type="PROSITE" id="PS51286">
    <property type="entry name" value="RAP"/>
    <property type="match status" value="1"/>
</dbReference>
<organism evidence="2 3">
    <name type="scientific">Paramecium primaurelia</name>
    <dbReference type="NCBI Taxonomy" id="5886"/>
    <lineage>
        <taxon>Eukaryota</taxon>
        <taxon>Sar</taxon>
        <taxon>Alveolata</taxon>
        <taxon>Ciliophora</taxon>
        <taxon>Intramacronucleata</taxon>
        <taxon>Oligohymenophorea</taxon>
        <taxon>Peniculida</taxon>
        <taxon>Parameciidae</taxon>
        <taxon>Paramecium</taxon>
    </lineage>
</organism>
<dbReference type="SMART" id="SM00952">
    <property type="entry name" value="RAP"/>
    <property type="match status" value="1"/>
</dbReference>
<dbReference type="Proteomes" id="UP000688137">
    <property type="component" value="Unassembled WGS sequence"/>
</dbReference>
<proteinExistence type="predicted"/>
<evidence type="ECO:0000313" key="2">
    <source>
        <dbReference type="EMBL" id="CAD8049109.1"/>
    </source>
</evidence>
<feature type="domain" description="RAP" evidence="1">
    <location>
        <begin position="328"/>
        <end position="388"/>
    </location>
</feature>
<dbReference type="EMBL" id="CAJJDM010000010">
    <property type="protein sequence ID" value="CAD8049109.1"/>
    <property type="molecule type" value="Genomic_DNA"/>
</dbReference>
<dbReference type="InterPro" id="IPR013584">
    <property type="entry name" value="RAP"/>
</dbReference>
<dbReference type="OMA" id="VQHIHIV"/>
<name>A0A8S1K1I2_PARPR</name>
<comment type="caution">
    <text evidence="2">The sequence shown here is derived from an EMBL/GenBank/DDBJ whole genome shotgun (WGS) entry which is preliminary data.</text>
</comment>
<dbReference type="Pfam" id="PF08373">
    <property type="entry name" value="RAP"/>
    <property type="match status" value="1"/>
</dbReference>
<keyword evidence="3" id="KW-1185">Reference proteome</keyword>